<dbReference type="Proteomes" id="UP000675664">
    <property type="component" value="Unassembled WGS sequence"/>
</dbReference>
<evidence type="ECO:0000313" key="4">
    <source>
        <dbReference type="Proteomes" id="UP000675664"/>
    </source>
</evidence>
<evidence type="ECO:0000259" key="2">
    <source>
        <dbReference type="PROSITE" id="PS51677"/>
    </source>
</evidence>
<dbReference type="PANTHER" id="PTHR10587:SF128">
    <property type="entry name" value="POLYSACCHARIDE DEACETYLASE PDAB-RELATED"/>
    <property type="match status" value="1"/>
</dbReference>
<keyword evidence="1" id="KW-0472">Membrane</keyword>
<dbReference type="InterPro" id="IPR050248">
    <property type="entry name" value="Polysacc_deacetylase_ArnD"/>
</dbReference>
<dbReference type="EMBL" id="JAGSND010000002">
    <property type="protein sequence ID" value="MBR0596840.1"/>
    <property type="molecule type" value="Genomic_DNA"/>
</dbReference>
<keyword evidence="1" id="KW-1133">Transmembrane helix</keyword>
<dbReference type="GO" id="GO:0016810">
    <property type="term" value="F:hydrolase activity, acting on carbon-nitrogen (but not peptide) bonds"/>
    <property type="evidence" value="ECO:0007669"/>
    <property type="project" value="InterPro"/>
</dbReference>
<dbReference type="AlphaFoldDB" id="A0A8J7W0Q4"/>
<reference evidence="3" key="1">
    <citation type="submission" date="2021-04" db="EMBL/GenBank/DDBJ databases">
        <title>Sinoanaerobacter chloroacetimidivorans sp. nov., an obligate anaerobic bacterium isolated from anaerobic sludge.</title>
        <authorList>
            <person name="Bao Y."/>
        </authorList>
    </citation>
    <scope>NUCLEOTIDE SEQUENCE</scope>
    <source>
        <strain evidence="3">BAD-6</strain>
    </source>
</reference>
<feature type="transmembrane region" description="Helical" evidence="1">
    <location>
        <begin position="21"/>
        <end position="42"/>
    </location>
</feature>
<dbReference type="InterPro" id="IPR011330">
    <property type="entry name" value="Glyco_hydro/deAcase_b/a-brl"/>
</dbReference>
<protein>
    <submittedName>
        <fullName evidence="3">Polysaccharide deacetylase family protein</fullName>
    </submittedName>
</protein>
<sequence>MGVHKVRFHEKYRVFLKGAAIFIAFAVVLTAGSSFLGFHTVFGEGKKLPIYSVDTTEKKVAISFDAAWGNEHTKPILDILDQYGVKTTFFLVEFWVDKFPEDVLEIHKRGHEIGNHSSSHPNMSKLSSGEIVKELKGPEEKIAAITGVRPTVFRPPFGAYSNGLIETCEASGYYVIQWDVDSLDWKDISAEQIVERVTRNVKPGSIVLFHNNAEHVEQYLPLVIQKLQADGYQIVPVGQLIMKENYHMDHAGKQVAN</sequence>
<proteinExistence type="predicted"/>
<dbReference type="SUPFAM" id="SSF88713">
    <property type="entry name" value="Glycoside hydrolase/deacetylase"/>
    <property type="match status" value="1"/>
</dbReference>
<accession>A0A8J7W0Q4</accession>
<keyword evidence="4" id="KW-1185">Reference proteome</keyword>
<organism evidence="3 4">
    <name type="scientific">Sinanaerobacter chloroacetimidivorans</name>
    <dbReference type="NCBI Taxonomy" id="2818044"/>
    <lineage>
        <taxon>Bacteria</taxon>
        <taxon>Bacillati</taxon>
        <taxon>Bacillota</taxon>
        <taxon>Clostridia</taxon>
        <taxon>Peptostreptococcales</taxon>
        <taxon>Anaerovoracaceae</taxon>
        <taxon>Sinanaerobacter</taxon>
    </lineage>
</organism>
<dbReference type="Gene3D" id="3.20.20.370">
    <property type="entry name" value="Glycoside hydrolase/deacetylase"/>
    <property type="match status" value="1"/>
</dbReference>
<dbReference type="PANTHER" id="PTHR10587">
    <property type="entry name" value="GLYCOSYL TRANSFERASE-RELATED"/>
    <property type="match status" value="1"/>
</dbReference>
<dbReference type="GO" id="GO:0005975">
    <property type="term" value="P:carbohydrate metabolic process"/>
    <property type="evidence" value="ECO:0007669"/>
    <property type="project" value="InterPro"/>
</dbReference>
<dbReference type="Pfam" id="PF01522">
    <property type="entry name" value="Polysacc_deac_1"/>
    <property type="match status" value="1"/>
</dbReference>
<evidence type="ECO:0000256" key="1">
    <source>
        <dbReference type="SAM" id="Phobius"/>
    </source>
</evidence>
<dbReference type="CDD" id="cd10917">
    <property type="entry name" value="CE4_NodB_like_6s_7s"/>
    <property type="match status" value="1"/>
</dbReference>
<dbReference type="InterPro" id="IPR002509">
    <property type="entry name" value="NODB_dom"/>
</dbReference>
<evidence type="ECO:0000313" key="3">
    <source>
        <dbReference type="EMBL" id="MBR0596840.1"/>
    </source>
</evidence>
<keyword evidence="1" id="KW-0812">Transmembrane</keyword>
<dbReference type="GO" id="GO:0016020">
    <property type="term" value="C:membrane"/>
    <property type="evidence" value="ECO:0007669"/>
    <property type="project" value="TreeGrafter"/>
</dbReference>
<name>A0A8J7W0Q4_9FIRM</name>
<gene>
    <name evidence="3" type="ORF">KCX82_03025</name>
</gene>
<feature type="domain" description="NodB homology" evidence="2">
    <location>
        <begin position="58"/>
        <end position="235"/>
    </location>
</feature>
<dbReference type="PROSITE" id="PS51677">
    <property type="entry name" value="NODB"/>
    <property type="match status" value="1"/>
</dbReference>
<reference evidence="3" key="2">
    <citation type="submission" date="2021-04" db="EMBL/GenBank/DDBJ databases">
        <authorList>
            <person name="Liu J."/>
        </authorList>
    </citation>
    <scope>NUCLEOTIDE SEQUENCE</scope>
    <source>
        <strain evidence="3">BAD-6</strain>
    </source>
</reference>
<comment type="caution">
    <text evidence="3">The sequence shown here is derived from an EMBL/GenBank/DDBJ whole genome shotgun (WGS) entry which is preliminary data.</text>
</comment>